<dbReference type="Proteomes" id="UP000694844">
    <property type="component" value="Chromosome 7"/>
</dbReference>
<sequence length="295" mass="34079">MEPSVPVGLPSVGQTCYANCMLQVLRYTDPFVKFLEKHAAGKDSFSDILLEILKNKNKDISELKQDICHLLVFLESIDETFNRNCSNDCASFLHVLLDTLGRDDDMKGNIDLFFVEVFDEIECGDCMKVDEIDMQRILGIHSTAYIFKVLNMDNLHEELIEKGSLKCNHCQEGNKLLKRSKLCSCPPLLMVQIQRITHGENGLIKSTDPFEFDLTLNVQGCREENRIEETYELYAVVYHVGDLEGGHNFCAVRHHLEWYICDNDRVCKCEDLEDVLKFKEAYILFYERRQEEVSL</sequence>
<evidence type="ECO:0000259" key="1">
    <source>
        <dbReference type="PROSITE" id="PS50235"/>
    </source>
</evidence>
<feature type="domain" description="USP" evidence="1">
    <location>
        <begin position="7"/>
        <end position="289"/>
    </location>
</feature>
<reference evidence="3" key="1">
    <citation type="submission" date="2025-08" db="UniProtKB">
        <authorList>
            <consortium name="RefSeq"/>
        </authorList>
    </citation>
    <scope>IDENTIFICATION</scope>
    <source>
        <tissue evidence="3">Whole sample</tissue>
    </source>
</reference>
<dbReference type="Gene3D" id="3.90.70.10">
    <property type="entry name" value="Cysteine proteinases"/>
    <property type="match status" value="1"/>
</dbReference>
<dbReference type="CDD" id="cd02257">
    <property type="entry name" value="Peptidase_C19"/>
    <property type="match status" value="1"/>
</dbReference>
<proteinExistence type="predicted"/>
<dbReference type="RefSeq" id="XP_022294122.1">
    <property type="nucleotide sequence ID" value="XM_022438414.1"/>
</dbReference>
<gene>
    <name evidence="3" type="primary">LOC111104450</name>
</gene>
<dbReference type="GO" id="GO:0004843">
    <property type="term" value="F:cysteine-type deubiquitinase activity"/>
    <property type="evidence" value="ECO:0007669"/>
    <property type="project" value="InterPro"/>
</dbReference>
<dbReference type="InterPro" id="IPR050164">
    <property type="entry name" value="Peptidase_C19"/>
</dbReference>
<dbReference type="Pfam" id="PF00443">
    <property type="entry name" value="UCH"/>
    <property type="match status" value="1"/>
</dbReference>
<accession>A0A8B8ARP9</accession>
<dbReference type="OrthoDB" id="292964at2759"/>
<dbReference type="PANTHER" id="PTHR24006">
    <property type="entry name" value="UBIQUITIN CARBOXYL-TERMINAL HYDROLASE"/>
    <property type="match status" value="1"/>
</dbReference>
<dbReference type="GO" id="GO:0016579">
    <property type="term" value="P:protein deubiquitination"/>
    <property type="evidence" value="ECO:0007669"/>
    <property type="project" value="InterPro"/>
</dbReference>
<organism evidence="2 3">
    <name type="scientific">Crassostrea virginica</name>
    <name type="common">Eastern oyster</name>
    <dbReference type="NCBI Taxonomy" id="6565"/>
    <lineage>
        <taxon>Eukaryota</taxon>
        <taxon>Metazoa</taxon>
        <taxon>Spiralia</taxon>
        <taxon>Lophotrochozoa</taxon>
        <taxon>Mollusca</taxon>
        <taxon>Bivalvia</taxon>
        <taxon>Autobranchia</taxon>
        <taxon>Pteriomorphia</taxon>
        <taxon>Ostreida</taxon>
        <taxon>Ostreoidea</taxon>
        <taxon>Ostreidae</taxon>
        <taxon>Crassostrea</taxon>
    </lineage>
</organism>
<dbReference type="AlphaFoldDB" id="A0A8B8ARP9"/>
<dbReference type="KEGG" id="cvn:111104450"/>
<dbReference type="SUPFAM" id="SSF54001">
    <property type="entry name" value="Cysteine proteinases"/>
    <property type="match status" value="1"/>
</dbReference>
<dbReference type="PROSITE" id="PS50235">
    <property type="entry name" value="USP_3"/>
    <property type="match status" value="1"/>
</dbReference>
<keyword evidence="2" id="KW-1185">Reference proteome</keyword>
<dbReference type="InterPro" id="IPR038765">
    <property type="entry name" value="Papain-like_cys_pep_sf"/>
</dbReference>
<name>A0A8B8ARP9_CRAVI</name>
<dbReference type="InterPro" id="IPR028889">
    <property type="entry name" value="USP"/>
</dbReference>
<dbReference type="GeneID" id="111104450"/>
<dbReference type="InterPro" id="IPR018200">
    <property type="entry name" value="USP_CS"/>
</dbReference>
<dbReference type="InterPro" id="IPR001394">
    <property type="entry name" value="Peptidase_C19_UCH"/>
</dbReference>
<evidence type="ECO:0000313" key="3">
    <source>
        <dbReference type="RefSeq" id="XP_022294122.1"/>
    </source>
</evidence>
<evidence type="ECO:0000313" key="2">
    <source>
        <dbReference type="Proteomes" id="UP000694844"/>
    </source>
</evidence>
<protein>
    <submittedName>
        <fullName evidence="3">Ubiquitin carboxyl-terminal hydrolase 17-like protein E isoform X1</fullName>
    </submittedName>
</protein>
<dbReference type="PROSITE" id="PS00972">
    <property type="entry name" value="USP_1"/>
    <property type="match status" value="1"/>
</dbReference>